<keyword evidence="2" id="KW-1185">Reference proteome</keyword>
<protein>
    <submittedName>
        <fullName evidence="1">DUF3750 domain-containing protein</fullName>
    </submittedName>
</protein>
<dbReference type="EMBL" id="JANFPI010000005">
    <property type="protein sequence ID" value="MCX8998542.1"/>
    <property type="molecule type" value="Genomic_DNA"/>
</dbReference>
<proteinExistence type="predicted"/>
<organism evidence="1 2">
    <name type="scientific">Ectorhizobium quercum</name>
    <dbReference type="NCBI Taxonomy" id="2965071"/>
    <lineage>
        <taxon>Bacteria</taxon>
        <taxon>Pseudomonadati</taxon>
        <taxon>Pseudomonadota</taxon>
        <taxon>Alphaproteobacteria</taxon>
        <taxon>Hyphomicrobiales</taxon>
        <taxon>Rhizobiaceae</taxon>
        <taxon>Ectorhizobium</taxon>
    </lineage>
</organism>
<sequence length="251" mass="27115">MRILKRLLIAFLLVFLLPVAGAVGVWLLEERPRNWNQARWSSSGLLPQAAGDPEAAVYIFSAMTGGMKGAIASHAWIVTKEKGAAHYNRYDKVGWGSPIRKNHRPADAFWYSNPPRLVRSLHGAEAERLIPKIEQAIAAYPYSQPGGYRIWPGPNSNTFVAHVLREVPEIGAVLPPDAVGRDYLANGGLFSIDPDGRDLHLSLGGFAGLSAGERSGLEINLLGLVAGVDILRPALKVPGVGRIGMAQDDTL</sequence>
<name>A0AAE3SVV9_9HYPH</name>
<reference evidence="1" key="1">
    <citation type="submission" date="2022-07" db="EMBL/GenBank/DDBJ databases">
        <title>Ectorhizobium quercum gen.nov., sp. nov.</title>
        <authorList>
            <person name="Ma T."/>
            <person name="Li Y."/>
        </authorList>
    </citation>
    <scope>NUCLEOTIDE SEQUENCE</scope>
    <source>
        <strain evidence="1">BDR2-2</strain>
    </source>
</reference>
<dbReference type="InterPro" id="IPR022224">
    <property type="entry name" value="DUF3750"/>
</dbReference>
<dbReference type="Pfam" id="PF12570">
    <property type="entry name" value="DUF3750"/>
    <property type="match status" value="1"/>
</dbReference>
<comment type="caution">
    <text evidence="1">The sequence shown here is derived from an EMBL/GenBank/DDBJ whole genome shotgun (WGS) entry which is preliminary data.</text>
</comment>
<accession>A0AAE3SVV9</accession>
<dbReference type="Proteomes" id="UP001208771">
    <property type="component" value="Unassembled WGS sequence"/>
</dbReference>
<evidence type="ECO:0000313" key="1">
    <source>
        <dbReference type="EMBL" id="MCX8998542.1"/>
    </source>
</evidence>
<gene>
    <name evidence="1" type="ORF">NOF55_15615</name>
</gene>
<evidence type="ECO:0000313" key="2">
    <source>
        <dbReference type="Proteomes" id="UP001208771"/>
    </source>
</evidence>
<dbReference type="AlphaFoldDB" id="A0AAE3SVV9"/>
<dbReference type="RefSeq" id="WP_306412329.1">
    <property type="nucleotide sequence ID" value="NZ_JANFPI010000005.1"/>
</dbReference>